<evidence type="ECO:0000256" key="10">
    <source>
        <dbReference type="ARBA" id="ARBA00049244"/>
    </source>
</evidence>
<comment type="catalytic activity">
    <reaction evidence="10">
        <text>DNA(n) + a 2'-deoxyribonucleoside 5'-triphosphate = DNA(n+1) + diphosphate</text>
        <dbReference type="Rhea" id="RHEA:22508"/>
        <dbReference type="Rhea" id="RHEA-COMP:17339"/>
        <dbReference type="Rhea" id="RHEA-COMP:17340"/>
        <dbReference type="ChEBI" id="CHEBI:33019"/>
        <dbReference type="ChEBI" id="CHEBI:61560"/>
        <dbReference type="ChEBI" id="CHEBI:173112"/>
        <dbReference type="EC" id="2.7.7.7"/>
    </reaction>
</comment>
<comment type="similarity">
    <text evidence="1">Belongs to the DNA polymerase type-A family.</text>
</comment>
<evidence type="ECO:0000256" key="2">
    <source>
        <dbReference type="ARBA" id="ARBA00012417"/>
    </source>
</evidence>
<dbReference type="Pfam" id="PF02739">
    <property type="entry name" value="5_3_exonuc_N"/>
    <property type="match status" value="1"/>
</dbReference>
<dbReference type="Pfam" id="PF01367">
    <property type="entry name" value="5_3_exonuc"/>
    <property type="match status" value="1"/>
</dbReference>
<evidence type="ECO:0000259" key="11">
    <source>
        <dbReference type="SMART" id="SM00475"/>
    </source>
</evidence>
<dbReference type="InterPro" id="IPR020045">
    <property type="entry name" value="DNA_polI_H3TH"/>
</dbReference>
<dbReference type="CDD" id="cd09898">
    <property type="entry name" value="H3TH_53EXO"/>
    <property type="match status" value="1"/>
</dbReference>
<dbReference type="STRING" id="1802758.A3A96_03030"/>
<keyword evidence="9" id="KW-0234">DNA repair</keyword>
<dbReference type="GO" id="GO:0008409">
    <property type="term" value="F:5'-3' exonuclease activity"/>
    <property type="evidence" value="ECO:0007669"/>
    <property type="project" value="InterPro"/>
</dbReference>
<dbReference type="GO" id="GO:0003887">
    <property type="term" value="F:DNA-directed DNA polymerase activity"/>
    <property type="evidence" value="ECO:0007669"/>
    <property type="project" value="UniProtKB-KW"/>
</dbReference>
<keyword evidence="8" id="KW-0238">DNA-binding</keyword>
<evidence type="ECO:0000256" key="8">
    <source>
        <dbReference type="ARBA" id="ARBA00023125"/>
    </source>
</evidence>
<reference evidence="13 14" key="1">
    <citation type="journal article" date="2016" name="Nat. Commun.">
        <title>Thousands of microbial genomes shed light on interconnected biogeochemical processes in an aquifer system.</title>
        <authorList>
            <person name="Anantharaman K."/>
            <person name="Brown C.T."/>
            <person name="Hug L.A."/>
            <person name="Sharon I."/>
            <person name="Castelle C.J."/>
            <person name="Probst A.J."/>
            <person name="Thomas B.C."/>
            <person name="Singh A."/>
            <person name="Wilkins M.J."/>
            <person name="Karaoz U."/>
            <person name="Brodie E.L."/>
            <person name="Williams K.H."/>
            <person name="Hubbard S.S."/>
            <person name="Banfield J.F."/>
        </authorList>
    </citation>
    <scope>NUCLEOTIDE SEQUENCE [LARGE SCALE GENOMIC DNA]</scope>
</reference>
<gene>
    <name evidence="13" type="ORF">A3A96_03030</name>
</gene>
<dbReference type="InterPro" id="IPR029060">
    <property type="entry name" value="PIN-like_dom_sf"/>
</dbReference>
<dbReference type="PROSITE" id="PS00447">
    <property type="entry name" value="DNA_POLYMERASE_A"/>
    <property type="match status" value="1"/>
</dbReference>
<evidence type="ECO:0000256" key="5">
    <source>
        <dbReference type="ARBA" id="ARBA00022705"/>
    </source>
</evidence>
<name>A0A1G2TWD5_9BACT</name>
<feature type="domain" description="5'-3' exonuclease" evidence="11">
    <location>
        <begin position="7"/>
        <end position="280"/>
    </location>
</feature>
<dbReference type="InterPro" id="IPR019760">
    <property type="entry name" value="DNA-dir_DNA_pol_A_CS"/>
</dbReference>
<dbReference type="InterPro" id="IPR020046">
    <property type="entry name" value="5-3_exonucl_a-hlix_arch_N"/>
</dbReference>
<keyword evidence="4" id="KW-0548">Nucleotidyltransferase</keyword>
<evidence type="ECO:0000256" key="4">
    <source>
        <dbReference type="ARBA" id="ARBA00022695"/>
    </source>
</evidence>
<accession>A0A1G2TWD5</accession>
<keyword evidence="6" id="KW-0227">DNA damage</keyword>
<keyword evidence="3" id="KW-0808">Transferase</keyword>
<dbReference type="InterPro" id="IPR001098">
    <property type="entry name" value="DNA-dir_DNA_pol_A_palm_dom"/>
</dbReference>
<evidence type="ECO:0000256" key="6">
    <source>
        <dbReference type="ARBA" id="ARBA00022763"/>
    </source>
</evidence>
<dbReference type="FunFam" id="1.20.1060.10:FF:000001">
    <property type="entry name" value="DNA polymerase I"/>
    <property type="match status" value="1"/>
</dbReference>
<dbReference type="GO" id="GO:0006261">
    <property type="term" value="P:DNA-templated DNA replication"/>
    <property type="evidence" value="ECO:0007669"/>
    <property type="project" value="InterPro"/>
</dbReference>
<dbReference type="SMART" id="SM00475">
    <property type="entry name" value="53EXOc"/>
    <property type="match status" value="1"/>
</dbReference>
<dbReference type="GO" id="GO:0003677">
    <property type="term" value="F:DNA binding"/>
    <property type="evidence" value="ECO:0007669"/>
    <property type="project" value="UniProtKB-KW"/>
</dbReference>
<feature type="domain" description="DNA-directed DNA polymerase family A palm" evidence="12">
    <location>
        <begin position="541"/>
        <end position="749"/>
    </location>
</feature>
<evidence type="ECO:0000256" key="1">
    <source>
        <dbReference type="ARBA" id="ARBA00007705"/>
    </source>
</evidence>
<dbReference type="EMBL" id="MHWB01000011">
    <property type="protein sequence ID" value="OHB01616.1"/>
    <property type="molecule type" value="Genomic_DNA"/>
</dbReference>
<proteinExistence type="inferred from homology"/>
<dbReference type="FunFam" id="1.10.150.20:FF:000003">
    <property type="entry name" value="DNA polymerase I"/>
    <property type="match status" value="1"/>
</dbReference>
<evidence type="ECO:0000256" key="9">
    <source>
        <dbReference type="ARBA" id="ARBA00023204"/>
    </source>
</evidence>
<evidence type="ECO:0000256" key="7">
    <source>
        <dbReference type="ARBA" id="ARBA00022932"/>
    </source>
</evidence>
<dbReference type="InterPro" id="IPR036279">
    <property type="entry name" value="5-3_exonuclease_C_sf"/>
</dbReference>
<dbReference type="CDD" id="cd08637">
    <property type="entry name" value="DNA_pol_A_pol_I_C"/>
    <property type="match status" value="1"/>
</dbReference>
<dbReference type="GO" id="GO:0006302">
    <property type="term" value="P:double-strand break repair"/>
    <property type="evidence" value="ECO:0007669"/>
    <property type="project" value="TreeGrafter"/>
</dbReference>
<dbReference type="Gene3D" id="1.10.150.20">
    <property type="entry name" value="5' to 3' exonuclease, C-terminal subdomain"/>
    <property type="match status" value="2"/>
</dbReference>
<dbReference type="SUPFAM" id="SSF56672">
    <property type="entry name" value="DNA/RNA polymerases"/>
    <property type="match status" value="1"/>
</dbReference>
<evidence type="ECO:0000259" key="12">
    <source>
        <dbReference type="SMART" id="SM00482"/>
    </source>
</evidence>
<comment type="caution">
    <text evidence="13">The sequence shown here is derived from an EMBL/GenBank/DDBJ whole genome shotgun (WGS) entry which is preliminary data.</text>
</comment>
<dbReference type="InterPro" id="IPR043502">
    <property type="entry name" value="DNA/RNA_pol_sf"/>
</dbReference>
<keyword evidence="7" id="KW-0239">DNA-directed DNA polymerase</keyword>
<evidence type="ECO:0000256" key="3">
    <source>
        <dbReference type="ARBA" id="ARBA00022679"/>
    </source>
</evidence>
<protein>
    <recommendedName>
        <fullName evidence="2">DNA-directed DNA polymerase</fullName>
        <ecNumber evidence="2">2.7.7.7</ecNumber>
    </recommendedName>
</protein>
<dbReference type="Pfam" id="PF00476">
    <property type="entry name" value="DNA_pol_A"/>
    <property type="match status" value="1"/>
</dbReference>
<sequence length="789" mass="89455">MAKPEKTKERLVLLDAHAILHRAYHALPDFATSSGQPTGALYGLATMILKIATDLKPDYIIACYDLPKPTYRHEVYENYKAGRAKSDPELVSQMEKSKEVCTALGIPTYSHPGFEADDILGTIVEELKEKLKKDLEIIIASGDMDTMQLVDDNRVMVYTLKKGLNDTILYDEKAVLERFSFLPKLLPSFKGLRGDPSDNIIGIEGIGEKSATELIVNFGSIEEIYKTLKKNKDVFIKKGIKKRIVELLKEGEEEARFSEMLATIRRDAPIDFEMPKKSWKEGINLENAQKLFGELQFRTMSGKLQEVLKKNGREIVEEKQEENIDERELEEVSLALWVADSNITDPKLEDILNFANTRNFKEAKKVIFEELKRRESEDVFEKIEKPLIPVVNKMQKHGVLVDIELIKKLADKYKKELSKIEKNIWKQAGVEFNISSPKQLGEILFDKMGLFVKNLKKTSGGARSTRESELEKLKDTHLIIPLILEYRELSKLLSTYLEPIQNLVDKDNKLHARFVLAGSTTGRMASQNPNLQNIPIGTDRGRLIRDAFVSDKGKSLVAFDYSQVELRIAAFLSKDEKLIEIFKSGKDVHSAVAAEVYGVEEKEVSKEMRRGAKVINFGILYGMGVSALQGNLGTDRKTAQEFYNKYFETFSGLSNYLDQTKIDANRLGYTKTFFGRRRYFEGIKSKIPFIRAAAERMAVNAPIQGTSADLTKIAMRDVNNYLEEEKLGEKINLILQIHDEIVYEIDSDILEKVVPQIKLIMESALTKEETLGVPIVVNSSVGENWGNLK</sequence>
<dbReference type="AlphaFoldDB" id="A0A1G2TWD5"/>
<dbReference type="Gene3D" id="1.20.1060.10">
    <property type="entry name" value="Taq DNA Polymerase, Chain T, domain 4"/>
    <property type="match status" value="1"/>
</dbReference>
<dbReference type="SMART" id="SM00482">
    <property type="entry name" value="POLAc"/>
    <property type="match status" value="1"/>
</dbReference>
<evidence type="ECO:0000313" key="14">
    <source>
        <dbReference type="Proteomes" id="UP000177707"/>
    </source>
</evidence>
<dbReference type="SMART" id="SM00279">
    <property type="entry name" value="HhH2"/>
    <property type="match status" value="1"/>
</dbReference>
<dbReference type="Gene3D" id="3.40.50.1010">
    <property type="entry name" value="5'-nuclease"/>
    <property type="match status" value="1"/>
</dbReference>
<dbReference type="SUPFAM" id="SSF47807">
    <property type="entry name" value="5' to 3' exonuclease, C-terminal subdomain"/>
    <property type="match status" value="1"/>
</dbReference>
<dbReference type="Gene3D" id="3.30.70.370">
    <property type="match status" value="1"/>
</dbReference>
<dbReference type="CDD" id="cd09859">
    <property type="entry name" value="PIN_53EXO"/>
    <property type="match status" value="1"/>
</dbReference>
<dbReference type="FunFam" id="1.10.150.20:FF:000002">
    <property type="entry name" value="DNA polymerase I"/>
    <property type="match status" value="1"/>
</dbReference>
<dbReference type="InterPro" id="IPR002298">
    <property type="entry name" value="DNA_polymerase_A"/>
</dbReference>
<dbReference type="PRINTS" id="PR00868">
    <property type="entry name" value="DNAPOLI"/>
</dbReference>
<dbReference type="InterPro" id="IPR008918">
    <property type="entry name" value="HhH2"/>
</dbReference>
<dbReference type="PANTHER" id="PTHR10133">
    <property type="entry name" value="DNA POLYMERASE I"/>
    <property type="match status" value="1"/>
</dbReference>
<dbReference type="SUPFAM" id="SSF88723">
    <property type="entry name" value="PIN domain-like"/>
    <property type="match status" value="1"/>
</dbReference>
<dbReference type="EC" id="2.7.7.7" evidence="2"/>
<dbReference type="PANTHER" id="PTHR10133:SF27">
    <property type="entry name" value="DNA POLYMERASE NU"/>
    <property type="match status" value="1"/>
</dbReference>
<dbReference type="Proteomes" id="UP000177707">
    <property type="component" value="Unassembled WGS sequence"/>
</dbReference>
<organism evidence="13 14">
    <name type="scientific">Candidatus Zambryskibacteria bacterium RIFCSPLOWO2_01_FULL_39_39</name>
    <dbReference type="NCBI Taxonomy" id="1802758"/>
    <lineage>
        <taxon>Bacteria</taxon>
        <taxon>Candidatus Zambryskiibacteriota</taxon>
    </lineage>
</organism>
<evidence type="ECO:0000313" key="13">
    <source>
        <dbReference type="EMBL" id="OHB01616.1"/>
    </source>
</evidence>
<dbReference type="InterPro" id="IPR002421">
    <property type="entry name" value="5-3_exonuclease"/>
</dbReference>
<keyword evidence="5" id="KW-0235">DNA replication</keyword>